<organism evidence="1">
    <name type="scientific">Arundo donax</name>
    <name type="common">Giant reed</name>
    <name type="synonym">Donax arundinaceus</name>
    <dbReference type="NCBI Taxonomy" id="35708"/>
    <lineage>
        <taxon>Eukaryota</taxon>
        <taxon>Viridiplantae</taxon>
        <taxon>Streptophyta</taxon>
        <taxon>Embryophyta</taxon>
        <taxon>Tracheophyta</taxon>
        <taxon>Spermatophyta</taxon>
        <taxon>Magnoliopsida</taxon>
        <taxon>Liliopsida</taxon>
        <taxon>Poales</taxon>
        <taxon>Poaceae</taxon>
        <taxon>PACMAD clade</taxon>
        <taxon>Arundinoideae</taxon>
        <taxon>Arundineae</taxon>
        <taxon>Arundo</taxon>
    </lineage>
</organism>
<accession>A0A0A9DNT4</accession>
<protein>
    <submittedName>
        <fullName evidence="1">Uncharacterized protein</fullName>
    </submittedName>
</protein>
<name>A0A0A9DNT4_ARUDO</name>
<dbReference type="EMBL" id="GBRH01207671">
    <property type="protein sequence ID" value="JAD90224.1"/>
    <property type="molecule type" value="Transcribed_RNA"/>
</dbReference>
<evidence type="ECO:0000313" key="1">
    <source>
        <dbReference type="EMBL" id="JAD90224.1"/>
    </source>
</evidence>
<sequence>MLQDSQRATSELKKKLTMKTMVRSFDHTSAIS</sequence>
<proteinExistence type="predicted"/>
<dbReference type="AlphaFoldDB" id="A0A0A9DNT4"/>
<reference evidence="1" key="1">
    <citation type="submission" date="2014-09" db="EMBL/GenBank/DDBJ databases">
        <authorList>
            <person name="Magalhaes I.L.F."/>
            <person name="Oliveira U."/>
            <person name="Santos F.R."/>
            <person name="Vidigal T.H.D.A."/>
            <person name="Brescovit A.D."/>
            <person name="Santos A.J."/>
        </authorList>
    </citation>
    <scope>NUCLEOTIDE SEQUENCE</scope>
    <source>
        <tissue evidence="1">Shoot tissue taken approximately 20 cm above the soil surface</tissue>
    </source>
</reference>
<reference evidence="1" key="2">
    <citation type="journal article" date="2015" name="Data Brief">
        <title>Shoot transcriptome of the giant reed, Arundo donax.</title>
        <authorList>
            <person name="Barrero R.A."/>
            <person name="Guerrero F.D."/>
            <person name="Moolhuijzen P."/>
            <person name="Goolsby J.A."/>
            <person name="Tidwell J."/>
            <person name="Bellgard S.E."/>
            <person name="Bellgard M.I."/>
        </authorList>
    </citation>
    <scope>NUCLEOTIDE SEQUENCE</scope>
    <source>
        <tissue evidence="1">Shoot tissue taken approximately 20 cm above the soil surface</tissue>
    </source>
</reference>